<feature type="region of interest" description="Disordered" evidence="1">
    <location>
        <begin position="29"/>
        <end position="50"/>
    </location>
</feature>
<dbReference type="Proteomes" id="UP000000763">
    <property type="component" value="Chromosome 6"/>
</dbReference>
<proteinExistence type="predicted"/>
<dbReference type="EMBL" id="AP003708">
    <property type="protein sequence ID" value="BAD68670.1"/>
    <property type="molecule type" value="Genomic_DNA"/>
</dbReference>
<name>Q5VPF5_ORYSJ</name>
<evidence type="ECO:0000313" key="2">
    <source>
        <dbReference type="EMBL" id="BAD68670.1"/>
    </source>
</evidence>
<protein>
    <submittedName>
        <fullName evidence="2">Uncharacterized protein</fullName>
    </submittedName>
</protein>
<sequence length="104" mass="11045">MHIAAPGIASPIPSILDILCASLPKILKSSSSPRESRSPPPPPSCGASGRGRRLLASHLQAPPPFRLIRLLDRPISQGGRRVHARCHSCLRPPLCTVLTTCAVC</sequence>
<reference evidence="3" key="2">
    <citation type="journal article" date="2008" name="Nucleic Acids Res.">
        <title>The rice annotation project database (RAP-DB): 2008 update.</title>
        <authorList>
            <consortium name="The rice annotation project (RAP)"/>
        </authorList>
    </citation>
    <scope>GENOME REANNOTATION</scope>
    <source>
        <strain evidence="3">cv. Nipponbare</strain>
    </source>
</reference>
<gene>
    <name evidence="2" type="primary">OSJNBa0041F13.26</name>
</gene>
<reference evidence="3" key="1">
    <citation type="journal article" date="2005" name="Nature">
        <title>The map-based sequence of the rice genome.</title>
        <authorList>
            <consortium name="International rice genome sequencing project (IRGSP)"/>
            <person name="Matsumoto T."/>
            <person name="Wu J."/>
            <person name="Kanamori H."/>
            <person name="Katayose Y."/>
            <person name="Fujisawa M."/>
            <person name="Namiki N."/>
            <person name="Mizuno H."/>
            <person name="Yamamoto K."/>
            <person name="Antonio B.A."/>
            <person name="Baba T."/>
            <person name="Sakata K."/>
            <person name="Nagamura Y."/>
            <person name="Aoki H."/>
            <person name="Arikawa K."/>
            <person name="Arita K."/>
            <person name="Bito T."/>
            <person name="Chiden Y."/>
            <person name="Fujitsuka N."/>
            <person name="Fukunaka R."/>
            <person name="Hamada M."/>
            <person name="Harada C."/>
            <person name="Hayashi A."/>
            <person name="Hijishita S."/>
            <person name="Honda M."/>
            <person name="Hosokawa S."/>
            <person name="Ichikawa Y."/>
            <person name="Idonuma A."/>
            <person name="Iijima M."/>
            <person name="Ikeda M."/>
            <person name="Ikeno M."/>
            <person name="Ito K."/>
            <person name="Ito S."/>
            <person name="Ito T."/>
            <person name="Ito Y."/>
            <person name="Ito Y."/>
            <person name="Iwabuchi A."/>
            <person name="Kamiya K."/>
            <person name="Karasawa W."/>
            <person name="Kurita K."/>
            <person name="Katagiri S."/>
            <person name="Kikuta A."/>
            <person name="Kobayashi H."/>
            <person name="Kobayashi N."/>
            <person name="Machita K."/>
            <person name="Maehara T."/>
            <person name="Masukawa M."/>
            <person name="Mizubayashi T."/>
            <person name="Mukai Y."/>
            <person name="Nagasaki H."/>
            <person name="Nagata Y."/>
            <person name="Naito S."/>
            <person name="Nakashima M."/>
            <person name="Nakama Y."/>
            <person name="Nakamichi Y."/>
            <person name="Nakamura M."/>
            <person name="Meguro A."/>
            <person name="Negishi M."/>
            <person name="Ohta I."/>
            <person name="Ohta T."/>
            <person name="Okamoto M."/>
            <person name="Ono N."/>
            <person name="Saji S."/>
            <person name="Sakaguchi M."/>
            <person name="Sakai K."/>
            <person name="Shibata M."/>
            <person name="Shimokawa T."/>
            <person name="Song J."/>
            <person name="Takazaki Y."/>
            <person name="Terasawa K."/>
            <person name="Tsugane M."/>
            <person name="Tsuji K."/>
            <person name="Ueda S."/>
            <person name="Waki K."/>
            <person name="Yamagata H."/>
            <person name="Yamamoto M."/>
            <person name="Yamamoto S."/>
            <person name="Yamane H."/>
            <person name="Yoshiki S."/>
            <person name="Yoshihara R."/>
            <person name="Yukawa K."/>
            <person name="Zhong H."/>
            <person name="Yano M."/>
            <person name="Yuan Q."/>
            <person name="Ouyang S."/>
            <person name="Liu J."/>
            <person name="Jones K.M."/>
            <person name="Gansberger K."/>
            <person name="Moffat K."/>
            <person name="Hill J."/>
            <person name="Bera J."/>
            <person name="Fadrosh D."/>
            <person name="Jin S."/>
            <person name="Johri S."/>
            <person name="Kim M."/>
            <person name="Overton L."/>
            <person name="Reardon M."/>
            <person name="Tsitrin T."/>
            <person name="Vuong H."/>
            <person name="Weaver B."/>
            <person name="Ciecko A."/>
            <person name="Tallon L."/>
            <person name="Jackson J."/>
            <person name="Pai G."/>
            <person name="Aken S.V."/>
            <person name="Utterback T."/>
            <person name="Reidmuller S."/>
            <person name="Feldblyum T."/>
            <person name="Hsiao J."/>
            <person name="Zismann V."/>
            <person name="Iobst S."/>
            <person name="de Vazeille A.R."/>
            <person name="Buell C.R."/>
            <person name="Ying K."/>
            <person name="Li Y."/>
            <person name="Lu T."/>
            <person name="Huang Y."/>
            <person name="Zhao Q."/>
            <person name="Feng Q."/>
            <person name="Zhang L."/>
            <person name="Zhu J."/>
            <person name="Weng Q."/>
            <person name="Mu J."/>
            <person name="Lu Y."/>
            <person name="Fan D."/>
            <person name="Liu Y."/>
            <person name="Guan J."/>
            <person name="Zhang Y."/>
            <person name="Yu S."/>
            <person name="Liu X."/>
            <person name="Zhang Y."/>
            <person name="Hong G."/>
            <person name="Han B."/>
            <person name="Choisne N."/>
            <person name="Demange N."/>
            <person name="Orjeda G."/>
            <person name="Samain S."/>
            <person name="Cattolico L."/>
            <person name="Pelletier E."/>
            <person name="Couloux A."/>
            <person name="Segurens B."/>
            <person name="Wincker P."/>
            <person name="D'Hont A."/>
            <person name="Scarpelli C."/>
            <person name="Weissenbach J."/>
            <person name="Salanoubat M."/>
            <person name="Quetier F."/>
            <person name="Yu Y."/>
            <person name="Kim H.R."/>
            <person name="Rambo T."/>
            <person name="Currie J."/>
            <person name="Collura K."/>
            <person name="Luo M."/>
            <person name="Yang T."/>
            <person name="Ammiraju J.S.S."/>
            <person name="Engler F."/>
            <person name="Soderlund C."/>
            <person name="Wing R.A."/>
            <person name="Palmer L.E."/>
            <person name="de la Bastide M."/>
            <person name="Spiegel L."/>
            <person name="Nascimento L."/>
            <person name="Zutavern T."/>
            <person name="O'Shaughnessy A."/>
            <person name="Dike S."/>
            <person name="Dedhia N."/>
            <person name="Preston R."/>
            <person name="Balija V."/>
            <person name="McCombie W.R."/>
            <person name="Chow T."/>
            <person name="Chen H."/>
            <person name="Chung M."/>
            <person name="Chen C."/>
            <person name="Shaw J."/>
            <person name="Wu H."/>
            <person name="Hsiao K."/>
            <person name="Chao Y."/>
            <person name="Chu M."/>
            <person name="Cheng C."/>
            <person name="Hour A."/>
            <person name="Lee P."/>
            <person name="Lin S."/>
            <person name="Lin Y."/>
            <person name="Liou J."/>
            <person name="Liu S."/>
            <person name="Hsing Y."/>
            <person name="Raghuvanshi S."/>
            <person name="Mohanty A."/>
            <person name="Bharti A.K."/>
            <person name="Gaur A."/>
            <person name="Gupta V."/>
            <person name="Kumar D."/>
            <person name="Ravi V."/>
            <person name="Vij S."/>
            <person name="Kapur A."/>
            <person name="Khurana P."/>
            <person name="Khurana P."/>
            <person name="Khurana J.P."/>
            <person name="Tyagi A.K."/>
            <person name="Gaikwad K."/>
            <person name="Singh A."/>
            <person name="Dalal V."/>
            <person name="Srivastava S."/>
            <person name="Dixit A."/>
            <person name="Pal A.K."/>
            <person name="Ghazi I.A."/>
            <person name="Yadav M."/>
            <person name="Pandit A."/>
            <person name="Bhargava A."/>
            <person name="Sureshbabu K."/>
            <person name="Batra K."/>
            <person name="Sharma T.R."/>
            <person name="Mohapatra T."/>
            <person name="Singh N.K."/>
            <person name="Messing J."/>
            <person name="Nelson A.B."/>
            <person name="Fuks G."/>
            <person name="Kavchok S."/>
            <person name="Keizer G."/>
            <person name="Linton E."/>
            <person name="Llaca V."/>
            <person name="Song R."/>
            <person name="Tanyolac B."/>
            <person name="Young S."/>
            <person name="Ho-Il K."/>
            <person name="Hahn J.H."/>
            <person name="Sangsakoo G."/>
            <person name="Vanavichit A."/>
            <person name="de Mattos Luiz.A.T."/>
            <person name="Zimmer P.D."/>
            <person name="Malone G."/>
            <person name="Dellagostin O."/>
            <person name="de Oliveira A.C."/>
            <person name="Bevan M."/>
            <person name="Bancroft I."/>
            <person name="Minx P."/>
            <person name="Cordum H."/>
            <person name="Wilson R."/>
            <person name="Cheng Z."/>
            <person name="Jin W."/>
            <person name="Jiang J."/>
            <person name="Leong S.A."/>
            <person name="Iwama H."/>
            <person name="Gojobori T."/>
            <person name="Itoh T."/>
            <person name="Niimura Y."/>
            <person name="Fujii Y."/>
            <person name="Habara T."/>
            <person name="Sakai H."/>
            <person name="Sato Y."/>
            <person name="Wilson G."/>
            <person name="Kumar K."/>
            <person name="McCouch S."/>
            <person name="Juretic N."/>
            <person name="Hoen D."/>
            <person name="Wright S."/>
            <person name="Bruskiewich R."/>
            <person name="Bureau T."/>
            <person name="Miyao A."/>
            <person name="Hirochika H."/>
            <person name="Nishikawa T."/>
            <person name="Kadowaki K."/>
            <person name="Sugiura M."/>
            <person name="Burr B."/>
            <person name="Sasaki T."/>
        </authorList>
    </citation>
    <scope>NUCLEOTIDE SEQUENCE [LARGE SCALE GENOMIC DNA]</scope>
    <source>
        <strain evidence="3">cv. Nipponbare</strain>
    </source>
</reference>
<organism evidence="2 3">
    <name type="scientific">Oryza sativa subsp. japonica</name>
    <name type="common">Rice</name>
    <dbReference type="NCBI Taxonomy" id="39947"/>
    <lineage>
        <taxon>Eukaryota</taxon>
        <taxon>Viridiplantae</taxon>
        <taxon>Streptophyta</taxon>
        <taxon>Embryophyta</taxon>
        <taxon>Tracheophyta</taxon>
        <taxon>Spermatophyta</taxon>
        <taxon>Magnoliopsida</taxon>
        <taxon>Liliopsida</taxon>
        <taxon>Poales</taxon>
        <taxon>Poaceae</taxon>
        <taxon>BOP clade</taxon>
        <taxon>Oryzoideae</taxon>
        <taxon>Oryzeae</taxon>
        <taxon>Oryzinae</taxon>
        <taxon>Oryza</taxon>
        <taxon>Oryza sativa</taxon>
    </lineage>
</organism>
<dbReference type="AlphaFoldDB" id="Q5VPF5"/>
<evidence type="ECO:0000313" key="3">
    <source>
        <dbReference type="Proteomes" id="UP000000763"/>
    </source>
</evidence>
<accession>Q5VPF5</accession>
<evidence type="ECO:0000256" key="1">
    <source>
        <dbReference type="SAM" id="MobiDB-lite"/>
    </source>
</evidence>